<keyword evidence="1" id="KW-1133">Transmembrane helix</keyword>
<keyword evidence="3" id="KW-1185">Reference proteome</keyword>
<feature type="transmembrane region" description="Helical" evidence="1">
    <location>
        <begin position="20"/>
        <end position="40"/>
    </location>
</feature>
<keyword evidence="1" id="KW-0812">Transmembrane</keyword>
<evidence type="ECO:0000313" key="3">
    <source>
        <dbReference type="Proteomes" id="UP000526408"/>
    </source>
</evidence>
<evidence type="ECO:0000256" key="1">
    <source>
        <dbReference type="SAM" id="Phobius"/>
    </source>
</evidence>
<evidence type="ECO:0000313" key="2">
    <source>
        <dbReference type="EMBL" id="NKX46593.1"/>
    </source>
</evidence>
<protein>
    <submittedName>
        <fullName evidence="2">Type IV secretion system protein</fullName>
    </submittedName>
</protein>
<dbReference type="AlphaFoldDB" id="A0A7X6H217"/>
<gene>
    <name evidence="2" type="ORF">HCU73_18550</name>
</gene>
<organism evidence="2 3">
    <name type="scientific">Roseicyclus persicicus</name>
    <dbReference type="NCBI Taxonomy" id="2650661"/>
    <lineage>
        <taxon>Bacteria</taxon>
        <taxon>Pseudomonadati</taxon>
        <taxon>Pseudomonadota</taxon>
        <taxon>Alphaproteobacteria</taxon>
        <taxon>Rhodobacterales</taxon>
        <taxon>Roseobacteraceae</taxon>
        <taxon>Roseicyclus</taxon>
    </lineage>
</organism>
<reference evidence="2 3" key="1">
    <citation type="submission" date="2020-04" db="EMBL/GenBank/DDBJ databases">
        <authorList>
            <person name="Yoon J."/>
        </authorList>
    </citation>
    <scope>NUCLEOTIDE SEQUENCE [LARGE SCALE GENOMIC DNA]</scope>
    <source>
        <strain evidence="2 3">KMU-115</strain>
    </source>
</reference>
<comment type="caution">
    <text evidence="2">The sequence shown here is derived from an EMBL/GenBank/DDBJ whole genome shotgun (WGS) entry which is preliminary data.</text>
</comment>
<feature type="non-terminal residue" evidence="2">
    <location>
        <position position="41"/>
    </location>
</feature>
<accession>A0A7X6H217</accession>
<dbReference type="Proteomes" id="UP000526408">
    <property type="component" value="Unassembled WGS sequence"/>
</dbReference>
<proteinExistence type="predicted"/>
<keyword evidence="1" id="KW-0472">Membrane</keyword>
<name>A0A7X6H217_9RHOB</name>
<dbReference type="EMBL" id="JAAZQQ010000009">
    <property type="protein sequence ID" value="NKX46593.1"/>
    <property type="molecule type" value="Genomic_DNA"/>
</dbReference>
<sequence>MSTRELVEEELIHGALRREQLWRMIGLGGAGFGVFGCLAAA</sequence>